<sequence length="78" mass="9007">MNLSPFSLALKSSKRCNTRFKLIECFLQLCLAGWPSLPKSNRLNKAFTFSFEKGARLPGWVSTFDPLYITHGHRKFRV</sequence>
<reference evidence="1" key="1">
    <citation type="submission" date="2019-09" db="EMBL/GenBank/DDBJ databases">
        <title>Draft genome information of white flower Hibiscus syriacus.</title>
        <authorList>
            <person name="Kim Y.-M."/>
        </authorList>
    </citation>
    <scope>NUCLEOTIDE SEQUENCE [LARGE SCALE GENOMIC DNA]</scope>
    <source>
        <strain evidence="1">YM2019G1</strain>
    </source>
</reference>
<accession>A0A6A2ZTB2</accession>
<name>A0A6A2ZTB2_HIBSY</name>
<protein>
    <submittedName>
        <fullName evidence="1">Uncharacterized protein</fullName>
    </submittedName>
</protein>
<gene>
    <name evidence="1" type="ORF">F3Y22_tig00110783pilonHSYRG00161</name>
</gene>
<evidence type="ECO:0000313" key="2">
    <source>
        <dbReference type="Proteomes" id="UP000436088"/>
    </source>
</evidence>
<dbReference type="EMBL" id="VEPZ02001110">
    <property type="protein sequence ID" value="KAE8694402.1"/>
    <property type="molecule type" value="Genomic_DNA"/>
</dbReference>
<proteinExistence type="predicted"/>
<dbReference type="Proteomes" id="UP000436088">
    <property type="component" value="Unassembled WGS sequence"/>
</dbReference>
<evidence type="ECO:0000313" key="1">
    <source>
        <dbReference type="EMBL" id="KAE8694402.1"/>
    </source>
</evidence>
<organism evidence="1 2">
    <name type="scientific">Hibiscus syriacus</name>
    <name type="common">Rose of Sharon</name>
    <dbReference type="NCBI Taxonomy" id="106335"/>
    <lineage>
        <taxon>Eukaryota</taxon>
        <taxon>Viridiplantae</taxon>
        <taxon>Streptophyta</taxon>
        <taxon>Embryophyta</taxon>
        <taxon>Tracheophyta</taxon>
        <taxon>Spermatophyta</taxon>
        <taxon>Magnoliopsida</taxon>
        <taxon>eudicotyledons</taxon>
        <taxon>Gunneridae</taxon>
        <taxon>Pentapetalae</taxon>
        <taxon>rosids</taxon>
        <taxon>malvids</taxon>
        <taxon>Malvales</taxon>
        <taxon>Malvaceae</taxon>
        <taxon>Malvoideae</taxon>
        <taxon>Hibiscus</taxon>
    </lineage>
</organism>
<comment type="caution">
    <text evidence="1">The sequence shown here is derived from an EMBL/GenBank/DDBJ whole genome shotgun (WGS) entry which is preliminary data.</text>
</comment>
<keyword evidence="2" id="KW-1185">Reference proteome</keyword>
<dbReference type="AlphaFoldDB" id="A0A6A2ZTB2"/>